<dbReference type="InterPro" id="IPR011990">
    <property type="entry name" value="TPR-like_helical_dom_sf"/>
</dbReference>
<evidence type="ECO:0000256" key="1">
    <source>
        <dbReference type="ARBA" id="ARBA00004442"/>
    </source>
</evidence>
<evidence type="ECO:0000256" key="4">
    <source>
        <dbReference type="ARBA" id="ARBA00023136"/>
    </source>
</evidence>
<evidence type="ECO:0000256" key="5">
    <source>
        <dbReference type="ARBA" id="ARBA00023237"/>
    </source>
</evidence>
<gene>
    <name evidence="8" type="ORF">EGI31_08555</name>
</gene>
<keyword evidence="4" id="KW-0472">Membrane</keyword>
<dbReference type="Proteomes" id="UP001204144">
    <property type="component" value="Unassembled WGS sequence"/>
</dbReference>
<dbReference type="GO" id="GO:0009279">
    <property type="term" value="C:cell outer membrane"/>
    <property type="evidence" value="ECO:0007669"/>
    <property type="project" value="UniProtKB-SubCell"/>
</dbReference>
<name>A0AAE3H2W9_9BACT</name>
<evidence type="ECO:0000256" key="3">
    <source>
        <dbReference type="ARBA" id="ARBA00022729"/>
    </source>
</evidence>
<dbReference type="RefSeq" id="WP_255036787.1">
    <property type="nucleotide sequence ID" value="NZ_RJUF01000018.1"/>
</dbReference>
<keyword evidence="9" id="KW-1185">Reference proteome</keyword>
<dbReference type="InterPro" id="IPR012944">
    <property type="entry name" value="SusD_RagB_dom"/>
</dbReference>
<dbReference type="Pfam" id="PF07980">
    <property type="entry name" value="SusD_RagB"/>
    <property type="match status" value="1"/>
</dbReference>
<reference evidence="8 9" key="1">
    <citation type="submission" date="2018-11" db="EMBL/GenBank/DDBJ databases">
        <title>Novel bacteria species description.</title>
        <authorList>
            <person name="Han J.-H."/>
        </authorList>
    </citation>
    <scope>NUCLEOTIDE SEQUENCE [LARGE SCALE GENOMIC DNA]</scope>
    <source>
        <strain evidence="8 9">KCTC23259</strain>
    </source>
</reference>
<proteinExistence type="inferred from homology"/>
<evidence type="ECO:0000313" key="8">
    <source>
        <dbReference type="EMBL" id="MCP9763004.1"/>
    </source>
</evidence>
<feature type="signal peptide" evidence="6">
    <location>
        <begin position="1"/>
        <end position="20"/>
    </location>
</feature>
<keyword evidence="5" id="KW-0998">Cell outer membrane</keyword>
<comment type="similarity">
    <text evidence="2">Belongs to the SusD family.</text>
</comment>
<dbReference type="EMBL" id="RJUF01000018">
    <property type="protein sequence ID" value="MCP9763004.1"/>
    <property type="molecule type" value="Genomic_DNA"/>
</dbReference>
<feature type="domain" description="RagB/SusD" evidence="7">
    <location>
        <begin position="331"/>
        <end position="563"/>
    </location>
</feature>
<evidence type="ECO:0000256" key="2">
    <source>
        <dbReference type="ARBA" id="ARBA00006275"/>
    </source>
</evidence>
<dbReference type="AlphaFoldDB" id="A0AAE3H2W9"/>
<dbReference type="Gene3D" id="1.25.40.390">
    <property type="match status" value="1"/>
</dbReference>
<organism evidence="8 9">
    <name type="scientific">Lacihabitans soyangensis</name>
    <dbReference type="NCBI Taxonomy" id="869394"/>
    <lineage>
        <taxon>Bacteria</taxon>
        <taxon>Pseudomonadati</taxon>
        <taxon>Bacteroidota</taxon>
        <taxon>Cytophagia</taxon>
        <taxon>Cytophagales</taxon>
        <taxon>Leadbetterellaceae</taxon>
        <taxon>Lacihabitans</taxon>
    </lineage>
</organism>
<accession>A0AAE3H2W9</accession>
<keyword evidence="3 6" id="KW-0732">Signal</keyword>
<evidence type="ECO:0000256" key="6">
    <source>
        <dbReference type="SAM" id="SignalP"/>
    </source>
</evidence>
<comment type="caution">
    <text evidence="8">The sequence shown here is derived from an EMBL/GenBank/DDBJ whole genome shotgun (WGS) entry which is preliminary data.</text>
</comment>
<feature type="chain" id="PRO_5042296054" evidence="6">
    <location>
        <begin position="21"/>
        <end position="563"/>
    </location>
</feature>
<protein>
    <submittedName>
        <fullName evidence="8">RagB/SusD family nutrient uptake outer membrane protein</fullName>
    </submittedName>
</protein>
<sequence length="563" mass="62994">MNKKLTKIFTIVGVLFLANACTNLEEKVLDESFSTTVSEKDAANGVIAPVYALLPTIYQHTTYFALQEITSDEAILPYRGGTDWGDNGIYIELHKHTYTSNNANVRNTWNPLVQALSRCVTAISALPTMSDPNAKTYLAEAIGMKAFYNMMILDLYGIVFKKEDPGQVSEILRGPEAVEYLISELQRAEPNLLNKAAVGTGRLTKAGAWGLLARLYLNAGVYRDRYATNFDLKASDMDQVISYCDKIIASNEYKLSNDYFSIFGDKNRDNSEIIFAVDQRPELNGHNRMAYFSLSGDQFPLPAFPAANGTDGPAITSDFYRTWVEANEGGDPTKDPRFYQENLKIYSTGVDTCVAGADFKINRGILRGQQYGLIRVNGVFLKCADGKFKVGPLTNLTRNRPDKKVIFTEKVDFTPEGSDYPTGYRVEKYEFSAASNTGRNRGDADIIIVRLADVHLMRAEAQLRKNNAAAALTDVNVVRSARTLTKPAAPLSNITLDLLFRERGFEFYWEMLRRTDMVRFNKFEGTWTEKDNNDKNKRIFPIPQTAIDGASNLVGYLVQNPGY</sequence>
<evidence type="ECO:0000259" key="7">
    <source>
        <dbReference type="Pfam" id="PF07980"/>
    </source>
</evidence>
<comment type="subcellular location">
    <subcellularLocation>
        <location evidence="1">Cell outer membrane</location>
    </subcellularLocation>
</comment>
<evidence type="ECO:0000313" key="9">
    <source>
        <dbReference type="Proteomes" id="UP001204144"/>
    </source>
</evidence>
<dbReference type="SUPFAM" id="SSF48452">
    <property type="entry name" value="TPR-like"/>
    <property type="match status" value="1"/>
</dbReference>